<dbReference type="Gene3D" id="2.60.40.10">
    <property type="entry name" value="Immunoglobulins"/>
    <property type="match status" value="1"/>
</dbReference>
<feature type="signal peptide" evidence="1">
    <location>
        <begin position="1"/>
        <end position="20"/>
    </location>
</feature>
<dbReference type="Pfam" id="PF01345">
    <property type="entry name" value="DUF11"/>
    <property type="match status" value="3"/>
</dbReference>
<keyword evidence="4" id="KW-1185">Reference proteome</keyword>
<dbReference type="Proteomes" id="UP000644548">
    <property type="component" value="Unassembled WGS sequence"/>
</dbReference>
<dbReference type="Gene3D" id="2.60.40.740">
    <property type="match status" value="1"/>
</dbReference>
<organism evidence="3 4">
    <name type="scientific">Deinococcus sedimenti</name>
    <dbReference type="NCBI Taxonomy" id="1867090"/>
    <lineage>
        <taxon>Bacteria</taxon>
        <taxon>Thermotogati</taxon>
        <taxon>Deinococcota</taxon>
        <taxon>Deinococci</taxon>
        <taxon>Deinococcales</taxon>
        <taxon>Deinococcaceae</taxon>
        <taxon>Deinococcus</taxon>
    </lineage>
</organism>
<evidence type="ECO:0000256" key="1">
    <source>
        <dbReference type="SAM" id="SignalP"/>
    </source>
</evidence>
<dbReference type="InterPro" id="IPR001434">
    <property type="entry name" value="OmcB-like_DUF11"/>
</dbReference>
<dbReference type="InterPro" id="IPR051172">
    <property type="entry name" value="Chlamydia_OmcB"/>
</dbReference>
<feature type="chain" id="PRO_5045438176" description="DUF11 domain-containing protein" evidence="1">
    <location>
        <begin position="21"/>
        <end position="920"/>
    </location>
</feature>
<sequence length="920" mass="95302">MNLSTSLALTALLLASAAQALTPAGTVILNQAQAEFIPPDGVTPVQVRSNEVQTVVQAVCSVSVTPNGTVIQPGQSAAVLPGERAVFTYSVVNTGNSRFTLPLMARTEAESTVTPSVQVIHDLNGNGQPDPQEPDVTNVTLDPDAQTQVLLVAQAGAAGNAFVNLTASCAGGGSPDVDNVSVLRVGPPPALNVQKTFSPAVVRPGTETTVTVTTRNSGQGESREVILTDLLAEQVARGLTFVPGSAQASAGTLEYTQDGRTWTSAEVTPVRGVRVRVPALAPGAEVTLTFRMLASAAAEGQQVENTATAQTGQDQSSGRATADVRYQPGVAIGPVGQPEAAEGTAADTQSRPFAVTGQLVCFDHTAKNTGDVQDSYRVTVTYPQGEAAATLFGENGQPLVQPLALRPGQTAFVRVCYDAQPGGLSALVTIAGERGTTNATRDLVGDVQSGLPDLRKTYAAVSGASGQPIPVGGTVAVGDQITYTLTVRNPFSQPLTNVVLTDPIPAHVDAVQASGGGVIGGQPGAQTVQWTVGTLAAGESRAVTVTTRVSTRALDGEALLNTFSMASTELPLAMASNEVQTPVWSARLLIRKVVSATEATYGDKLTYTLTITNESATTSIDDAVISDTPATGLEYVPGTSTLDGQPIPDPTIVDGTLQWTVAAIPAGGNVSIGYQTRVTPAASGELVNTAVVTGQGAGGRAQAIASNVATATTKLNPLKFAPLADIVGTVFVDRNRNGLYDPLLDLPLARARILLAGGREALTDARGRYSLPNVALGSQALRLDPNTTPYPPLNTPQDGGLSGTRTVFVRGLTSVDFPLAPLGGQVDALRRTTLTMGDVTLEKAVYAADGGYVVTLRLTTPRRLEDVNLTDPLPAGAILKEGRNIHFGTVEAGELNLTYRFDWTGEPRAATTDPDLSWRY</sequence>
<dbReference type="Gene3D" id="2.60.40.1170">
    <property type="entry name" value="Mu homology domain, subdomain B"/>
    <property type="match status" value="1"/>
</dbReference>
<dbReference type="InterPro" id="IPR008966">
    <property type="entry name" value="Adhesion_dom_sf"/>
</dbReference>
<dbReference type="InterPro" id="IPR047589">
    <property type="entry name" value="DUF11_rpt"/>
</dbReference>
<feature type="domain" description="DUF11" evidence="2">
    <location>
        <begin position="588"/>
        <end position="711"/>
    </location>
</feature>
<proteinExistence type="predicted"/>
<dbReference type="RefSeq" id="WP_229784029.1">
    <property type="nucleotide sequence ID" value="NZ_BMQN01000010.1"/>
</dbReference>
<protein>
    <recommendedName>
        <fullName evidence="2">DUF11 domain-containing protein</fullName>
    </recommendedName>
</protein>
<dbReference type="SUPFAM" id="SSF49401">
    <property type="entry name" value="Bacterial adhesins"/>
    <property type="match status" value="1"/>
</dbReference>
<name>A0ABQ2S988_9DEIO</name>
<dbReference type="NCBIfam" id="TIGR01451">
    <property type="entry name" value="B_ant_repeat"/>
    <property type="match status" value="2"/>
</dbReference>
<feature type="domain" description="DUF11" evidence="2">
    <location>
        <begin position="191"/>
        <end position="314"/>
    </location>
</feature>
<feature type="domain" description="DUF11" evidence="2">
    <location>
        <begin position="474"/>
        <end position="569"/>
    </location>
</feature>
<evidence type="ECO:0000313" key="3">
    <source>
        <dbReference type="EMBL" id="GGS01891.1"/>
    </source>
</evidence>
<gene>
    <name evidence="3" type="ORF">GCM10008960_30690</name>
</gene>
<dbReference type="PANTHER" id="PTHR34819:SF3">
    <property type="entry name" value="CELL SURFACE PROTEIN"/>
    <property type="match status" value="1"/>
</dbReference>
<keyword evidence="1" id="KW-0732">Signal</keyword>
<dbReference type="InterPro" id="IPR013783">
    <property type="entry name" value="Ig-like_fold"/>
</dbReference>
<evidence type="ECO:0000313" key="4">
    <source>
        <dbReference type="Proteomes" id="UP000644548"/>
    </source>
</evidence>
<comment type="caution">
    <text evidence="3">The sequence shown here is derived from an EMBL/GenBank/DDBJ whole genome shotgun (WGS) entry which is preliminary data.</text>
</comment>
<reference evidence="4" key="1">
    <citation type="journal article" date="2019" name="Int. J. Syst. Evol. Microbiol.">
        <title>The Global Catalogue of Microorganisms (GCM) 10K type strain sequencing project: providing services to taxonomists for standard genome sequencing and annotation.</title>
        <authorList>
            <consortium name="The Broad Institute Genomics Platform"/>
            <consortium name="The Broad Institute Genome Sequencing Center for Infectious Disease"/>
            <person name="Wu L."/>
            <person name="Ma J."/>
        </authorList>
    </citation>
    <scope>NUCLEOTIDE SEQUENCE [LARGE SCALE GENOMIC DNA]</scope>
    <source>
        <strain evidence="4">JCM 31405</strain>
    </source>
</reference>
<accession>A0ABQ2S988</accession>
<dbReference type="PANTHER" id="PTHR34819">
    <property type="entry name" value="LARGE CYSTEINE-RICH PERIPLASMIC PROTEIN OMCB"/>
    <property type="match status" value="1"/>
</dbReference>
<dbReference type="EMBL" id="BMQN01000010">
    <property type="protein sequence ID" value="GGS01891.1"/>
    <property type="molecule type" value="Genomic_DNA"/>
</dbReference>
<evidence type="ECO:0000259" key="2">
    <source>
        <dbReference type="Pfam" id="PF01345"/>
    </source>
</evidence>